<dbReference type="InterPro" id="IPR043472">
    <property type="entry name" value="Macro_dom-like"/>
</dbReference>
<dbReference type="InterPro" id="IPR019261">
    <property type="entry name" value="PARG_cat_microbial"/>
</dbReference>
<dbReference type="OrthoDB" id="9985428at2759"/>
<dbReference type="PIRSF" id="PIRSF014899">
    <property type="entry name" value="UCP014899"/>
    <property type="match status" value="1"/>
</dbReference>
<organism evidence="2 3">
    <name type="scientific">Reticulomyxa filosa</name>
    <dbReference type="NCBI Taxonomy" id="46433"/>
    <lineage>
        <taxon>Eukaryota</taxon>
        <taxon>Sar</taxon>
        <taxon>Rhizaria</taxon>
        <taxon>Retaria</taxon>
        <taxon>Foraminifera</taxon>
        <taxon>Monothalamids</taxon>
        <taxon>Reticulomyxidae</taxon>
        <taxon>Reticulomyxa</taxon>
    </lineage>
</organism>
<feature type="domain" description="Microbial-type PARG catalytic" evidence="1">
    <location>
        <begin position="147"/>
        <end position="195"/>
    </location>
</feature>
<feature type="domain" description="Microbial-type PARG catalytic" evidence="1">
    <location>
        <begin position="27"/>
        <end position="122"/>
    </location>
</feature>
<name>X6PCV2_RETFI</name>
<evidence type="ECO:0000259" key="1">
    <source>
        <dbReference type="Pfam" id="PF10021"/>
    </source>
</evidence>
<gene>
    <name evidence="2" type="ORF">RFI_01195</name>
</gene>
<dbReference type="PANTHER" id="PTHR35596">
    <property type="entry name" value="DUF2263 DOMAIN-CONTAINING PROTEIN"/>
    <property type="match status" value="1"/>
</dbReference>
<keyword evidence="3" id="KW-1185">Reference proteome</keyword>
<comment type="caution">
    <text evidence="2">The sequence shown here is derived from an EMBL/GenBank/DDBJ whole genome shotgun (WGS) entry which is preliminary data.</text>
</comment>
<dbReference type="EMBL" id="ASPP01001203">
    <property type="protein sequence ID" value="ETO35869.1"/>
    <property type="molecule type" value="Genomic_DNA"/>
</dbReference>
<dbReference type="InterPro" id="IPR012664">
    <property type="entry name" value="CHP02452"/>
</dbReference>
<sequence length="247" mass="28541">MSAYTSKVFGKNFKEITNRQGRKNLGKSTLEILEKGYYTSKQGEKVDIRLPLEKSIKETTLIGEENFVYQHALKKDKWNPKEMLVDVTHETTLEAAYRLKVTQNIRNVTLLSGGFLGGSQAQVLIKKENNNNKKKIIIIKLFFLKKKEESLARSGGLYHTLTKYQNDFYNHHKKIKSLVYSHKIIFSPNVPFIRNDNGDLLDAFYSCNVITCAAVNAGYVKKNYTDIKLANEYIFTTMKERIRRILE</sequence>
<feature type="non-terminal residue" evidence="2">
    <location>
        <position position="247"/>
    </location>
</feature>
<reference evidence="2 3" key="1">
    <citation type="journal article" date="2013" name="Curr. Biol.">
        <title>The Genome of the Foraminiferan Reticulomyxa filosa.</title>
        <authorList>
            <person name="Glockner G."/>
            <person name="Hulsmann N."/>
            <person name="Schleicher M."/>
            <person name="Noegel A.A."/>
            <person name="Eichinger L."/>
            <person name="Gallinger C."/>
            <person name="Pawlowski J."/>
            <person name="Sierra R."/>
            <person name="Euteneuer U."/>
            <person name="Pillet L."/>
            <person name="Moustafa A."/>
            <person name="Platzer M."/>
            <person name="Groth M."/>
            <person name="Szafranski K."/>
            <person name="Schliwa M."/>
        </authorList>
    </citation>
    <scope>NUCLEOTIDE SEQUENCE [LARGE SCALE GENOMIC DNA]</scope>
</reference>
<dbReference type="Pfam" id="PF10021">
    <property type="entry name" value="PARG_cat_microb"/>
    <property type="match status" value="2"/>
</dbReference>
<evidence type="ECO:0000313" key="2">
    <source>
        <dbReference type="EMBL" id="ETO35869.1"/>
    </source>
</evidence>
<dbReference type="AlphaFoldDB" id="X6PCV2"/>
<protein>
    <recommendedName>
        <fullName evidence="1">Microbial-type PARG catalytic domain-containing protein</fullName>
    </recommendedName>
</protein>
<dbReference type="PANTHER" id="PTHR35596:SF1">
    <property type="entry name" value="MICROBIAL-TYPE PARG CATALYTIC DOMAIN-CONTAINING PROTEIN"/>
    <property type="match status" value="1"/>
</dbReference>
<evidence type="ECO:0000313" key="3">
    <source>
        <dbReference type="Proteomes" id="UP000023152"/>
    </source>
</evidence>
<dbReference type="NCBIfam" id="TIGR02452">
    <property type="entry name" value="TIGR02452 family protein"/>
    <property type="match status" value="1"/>
</dbReference>
<dbReference type="Gene3D" id="3.40.220.10">
    <property type="entry name" value="Leucine Aminopeptidase, subunit E, domain 1"/>
    <property type="match status" value="2"/>
</dbReference>
<accession>X6PCV2</accession>
<dbReference type="Proteomes" id="UP000023152">
    <property type="component" value="Unassembled WGS sequence"/>
</dbReference>
<proteinExistence type="predicted"/>